<dbReference type="Pfam" id="PF02518">
    <property type="entry name" value="HATPase_c"/>
    <property type="match status" value="1"/>
</dbReference>
<reference evidence="10 11" key="1">
    <citation type="submission" date="2012-08" db="EMBL/GenBank/DDBJ databases">
        <title>The Genome Sequence of Slackia piriformis YIT 12062.</title>
        <authorList>
            <consortium name="The Broad Institute Genome Sequencing Platform"/>
            <person name="Earl A."/>
            <person name="Ward D."/>
            <person name="Feldgarden M."/>
            <person name="Gevers D."/>
            <person name="Morotomi M."/>
            <person name="Walker B."/>
            <person name="Young S.K."/>
            <person name="Zeng Q."/>
            <person name="Gargeya S."/>
            <person name="Fitzgerald M."/>
            <person name="Haas B."/>
            <person name="Abouelleil A."/>
            <person name="Alvarado L."/>
            <person name="Arachchi H.M."/>
            <person name="Berlin A.M."/>
            <person name="Chapman S.B."/>
            <person name="Goldberg J."/>
            <person name="Griggs A."/>
            <person name="Gujja S."/>
            <person name="Hansen M."/>
            <person name="Howarth C."/>
            <person name="Imamovic A."/>
            <person name="Larimer J."/>
            <person name="McCowen C."/>
            <person name="Montmayeur A."/>
            <person name="Murphy C."/>
            <person name="Neiman D."/>
            <person name="Pearson M."/>
            <person name="Priest M."/>
            <person name="Roberts A."/>
            <person name="Saif S."/>
            <person name="Shea T."/>
            <person name="Sisk P."/>
            <person name="Sykes S."/>
            <person name="Wortman J."/>
            <person name="Nusbaum C."/>
            <person name="Birren B."/>
        </authorList>
    </citation>
    <scope>NUCLEOTIDE SEQUENCE [LARGE SCALE GENOMIC DNA]</scope>
    <source>
        <strain evidence="10 11">YIT 12062</strain>
    </source>
</reference>
<dbReference type="RefSeq" id="WP_009138526.1">
    <property type="nucleotide sequence ID" value="NZ_JH815198.1"/>
</dbReference>
<organism evidence="10 11">
    <name type="scientific">Slackia piriformis YIT 12062</name>
    <dbReference type="NCBI Taxonomy" id="742818"/>
    <lineage>
        <taxon>Bacteria</taxon>
        <taxon>Bacillati</taxon>
        <taxon>Actinomycetota</taxon>
        <taxon>Coriobacteriia</taxon>
        <taxon>Eggerthellales</taxon>
        <taxon>Eggerthellaceae</taxon>
        <taxon>Slackia</taxon>
    </lineage>
</organism>
<dbReference type="AlphaFoldDB" id="K0YMJ8"/>
<dbReference type="InParanoid" id="K0YMJ8"/>
<evidence type="ECO:0000256" key="5">
    <source>
        <dbReference type="ARBA" id="ARBA00022679"/>
    </source>
</evidence>
<dbReference type="PRINTS" id="PR00344">
    <property type="entry name" value="BCTRLSENSOR"/>
</dbReference>
<dbReference type="GO" id="GO:0016036">
    <property type="term" value="P:cellular response to phosphate starvation"/>
    <property type="evidence" value="ECO:0007669"/>
    <property type="project" value="TreeGrafter"/>
</dbReference>
<dbReference type="InterPro" id="IPR004358">
    <property type="entry name" value="Sig_transdc_His_kin-like_C"/>
</dbReference>
<dbReference type="GO" id="GO:0004721">
    <property type="term" value="F:phosphoprotein phosphatase activity"/>
    <property type="evidence" value="ECO:0007669"/>
    <property type="project" value="TreeGrafter"/>
</dbReference>
<keyword evidence="11" id="KW-1185">Reference proteome</keyword>
<dbReference type="CDD" id="cd00082">
    <property type="entry name" value="HisKA"/>
    <property type="match status" value="1"/>
</dbReference>
<dbReference type="EMBL" id="ADMD01000001">
    <property type="protein sequence ID" value="EJZ84686.1"/>
    <property type="molecule type" value="Genomic_DNA"/>
</dbReference>
<evidence type="ECO:0000256" key="8">
    <source>
        <dbReference type="ARBA" id="ARBA00039401"/>
    </source>
</evidence>
<dbReference type="Proteomes" id="UP000006069">
    <property type="component" value="Unassembled WGS sequence"/>
</dbReference>
<dbReference type="HOGENOM" id="CLU_000445_89_3_11"/>
<dbReference type="SUPFAM" id="SSF47384">
    <property type="entry name" value="Homodimeric domain of signal transducing histidine kinase"/>
    <property type="match status" value="1"/>
</dbReference>
<comment type="subcellular location">
    <subcellularLocation>
        <location evidence="2">Cell membrane</location>
    </subcellularLocation>
</comment>
<evidence type="ECO:0000256" key="4">
    <source>
        <dbReference type="ARBA" id="ARBA00022553"/>
    </source>
</evidence>
<dbReference type="InterPro" id="IPR036890">
    <property type="entry name" value="HATPase_C_sf"/>
</dbReference>
<dbReference type="GO" id="GO:0005886">
    <property type="term" value="C:plasma membrane"/>
    <property type="evidence" value="ECO:0007669"/>
    <property type="project" value="UniProtKB-SubCell"/>
</dbReference>
<evidence type="ECO:0000313" key="10">
    <source>
        <dbReference type="EMBL" id="EJZ84686.1"/>
    </source>
</evidence>
<dbReference type="PANTHER" id="PTHR45453:SF1">
    <property type="entry name" value="PHOSPHATE REGULON SENSOR PROTEIN PHOR"/>
    <property type="match status" value="1"/>
</dbReference>
<dbReference type="Pfam" id="PF00512">
    <property type="entry name" value="HisKA"/>
    <property type="match status" value="1"/>
</dbReference>
<proteinExistence type="predicted"/>
<dbReference type="eggNOG" id="COG2205">
    <property type="taxonomic scope" value="Bacteria"/>
</dbReference>
<dbReference type="GO" id="GO:0000155">
    <property type="term" value="F:phosphorelay sensor kinase activity"/>
    <property type="evidence" value="ECO:0007669"/>
    <property type="project" value="InterPro"/>
</dbReference>
<keyword evidence="5" id="KW-0808">Transferase</keyword>
<evidence type="ECO:0000256" key="1">
    <source>
        <dbReference type="ARBA" id="ARBA00000085"/>
    </source>
</evidence>
<dbReference type="InterPro" id="IPR003594">
    <property type="entry name" value="HATPase_dom"/>
</dbReference>
<sequence length="301" mass="32508">MVAWGVALAAMLASFVLAFVAVSYERELRSMASFLEKRERGSNERVSVDFSTRGIAGIARAINEELDAQRDAHIAQEAHRAAFRQDLASLSHDIRTPLAGAQGYLQLHDRAESETERRRCLSEAASRLAAMRKLTDTLFDYSKALDESAPLALSNVRACDVLADVLAGMYPQFLERGWAPELHIEDEEVLIEANAEALARVFSNVLTNAVRYGTDAPCIVQRNGVFVVKNNVSDSSSIDPARLFDRFYRADTARGGGGSGLGLAIVAQLCSRMGGSASARIEGDVLEIELAFKAAPGASAA</sequence>
<evidence type="ECO:0000256" key="6">
    <source>
        <dbReference type="ARBA" id="ARBA00022777"/>
    </source>
</evidence>
<dbReference type="SMART" id="SM00388">
    <property type="entry name" value="HisKA"/>
    <property type="match status" value="1"/>
</dbReference>
<comment type="caution">
    <text evidence="10">The sequence shown here is derived from an EMBL/GenBank/DDBJ whole genome shotgun (WGS) entry which is preliminary data.</text>
</comment>
<keyword evidence="7" id="KW-0902">Two-component regulatory system</keyword>
<dbReference type="PATRIC" id="fig|742818.3.peg.324"/>
<feature type="domain" description="Histidine kinase" evidence="9">
    <location>
        <begin position="89"/>
        <end position="296"/>
    </location>
</feature>
<evidence type="ECO:0000256" key="7">
    <source>
        <dbReference type="ARBA" id="ARBA00023012"/>
    </source>
</evidence>
<gene>
    <name evidence="10" type="ORF">HMPREF9451_00290</name>
</gene>
<comment type="catalytic activity">
    <reaction evidence="1">
        <text>ATP + protein L-histidine = ADP + protein N-phospho-L-histidine.</text>
        <dbReference type="EC" id="2.7.13.3"/>
    </reaction>
</comment>
<evidence type="ECO:0000256" key="3">
    <source>
        <dbReference type="ARBA" id="ARBA00012438"/>
    </source>
</evidence>
<evidence type="ECO:0000259" key="9">
    <source>
        <dbReference type="PROSITE" id="PS50109"/>
    </source>
</evidence>
<dbReference type="SUPFAM" id="SSF55874">
    <property type="entry name" value="ATPase domain of HSP90 chaperone/DNA topoisomerase II/histidine kinase"/>
    <property type="match status" value="1"/>
</dbReference>
<dbReference type="InterPro" id="IPR036097">
    <property type="entry name" value="HisK_dim/P_sf"/>
</dbReference>
<dbReference type="InterPro" id="IPR050351">
    <property type="entry name" value="BphY/WalK/GraS-like"/>
</dbReference>
<dbReference type="OrthoDB" id="9806130at2"/>
<dbReference type="InterPro" id="IPR005467">
    <property type="entry name" value="His_kinase_dom"/>
</dbReference>
<dbReference type="PROSITE" id="PS50109">
    <property type="entry name" value="HIS_KIN"/>
    <property type="match status" value="1"/>
</dbReference>
<evidence type="ECO:0000313" key="11">
    <source>
        <dbReference type="Proteomes" id="UP000006069"/>
    </source>
</evidence>
<evidence type="ECO:0000256" key="2">
    <source>
        <dbReference type="ARBA" id="ARBA00004236"/>
    </source>
</evidence>
<dbReference type="Gene3D" id="1.10.287.130">
    <property type="match status" value="1"/>
</dbReference>
<protein>
    <recommendedName>
        <fullName evidence="8">Sensor-like histidine kinase SenX3</fullName>
        <ecNumber evidence="3">2.7.13.3</ecNumber>
    </recommendedName>
</protein>
<dbReference type="PANTHER" id="PTHR45453">
    <property type="entry name" value="PHOSPHATE REGULON SENSOR PROTEIN PHOR"/>
    <property type="match status" value="1"/>
</dbReference>
<dbReference type="SMART" id="SM00387">
    <property type="entry name" value="HATPase_c"/>
    <property type="match status" value="1"/>
</dbReference>
<keyword evidence="6" id="KW-0418">Kinase</keyword>
<dbReference type="EC" id="2.7.13.3" evidence="3"/>
<name>K0YMJ8_9ACTN</name>
<dbReference type="Gene3D" id="3.30.565.10">
    <property type="entry name" value="Histidine kinase-like ATPase, C-terminal domain"/>
    <property type="match status" value="1"/>
</dbReference>
<accession>K0YMJ8</accession>
<keyword evidence="4" id="KW-0597">Phosphoprotein</keyword>
<dbReference type="InterPro" id="IPR003661">
    <property type="entry name" value="HisK_dim/P_dom"/>
</dbReference>